<feature type="region of interest" description="Disordered" evidence="1">
    <location>
        <begin position="1"/>
        <end position="88"/>
    </location>
</feature>
<evidence type="ECO:0000256" key="1">
    <source>
        <dbReference type="SAM" id="MobiDB-lite"/>
    </source>
</evidence>
<dbReference type="AlphaFoldDB" id="A0A6H0XNX3"/>
<feature type="compositionally biased region" description="Basic and acidic residues" evidence="1">
    <location>
        <begin position="270"/>
        <end position="290"/>
    </location>
</feature>
<evidence type="ECO:0000313" key="3">
    <source>
        <dbReference type="Proteomes" id="UP000503462"/>
    </source>
</evidence>
<keyword evidence="3" id="KW-1185">Reference proteome</keyword>
<gene>
    <name evidence="2" type="ORF">AMS68_001845</name>
</gene>
<reference evidence="2 3" key="1">
    <citation type="journal article" date="2016" name="Sci. Rep.">
        <title>Peltaster fructicola genome reveals evolution from an invasive phytopathogen to an ectophytic parasite.</title>
        <authorList>
            <person name="Xu C."/>
            <person name="Chen H."/>
            <person name="Gleason M.L."/>
            <person name="Xu J.R."/>
            <person name="Liu H."/>
            <person name="Zhang R."/>
            <person name="Sun G."/>
        </authorList>
    </citation>
    <scope>NUCLEOTIDE SEQUENCE [LARGE SCALE GENOMIC DNA]</scope>
    <source>
        <strain evidence="2 3">LNHT1506</strain>
    </source>
</reference>
<feature type="compositionally biased region" description="Basic residues" evidence="1">
    <location>
        <begin position="12"/>
        <end position="22"/>
    </location>
</feature>
<organism evidence="2 3">
    <name type="scientific">Peltaster fructicola</name>
    <dbReference type="NCBI Taxonomy" id="286661"/>
    <lineage>
        <taxon>Eukaryota</taxon>
        <taxon>Fungi</taxon>
        <taxon>Dikarya</taxon>
        <taxon>Ascomycota</taxon>
        <taxon>Pezizomycotina</taxon>
        <taxon>Dothideomycetes</taxon>
        <taxon>Dothideomycetes incertae sedis</taxon>
        <taxon>Peltaster</taxon>
    </lineage>
</organism>
<accession>A0A6H0XNX3</accession>
<dbReference type="Proteomes" id="UP000503462">
    <property type="component" value="Chromosome 1"/>
</dbReference>
<proteinExistence type="predicted"/>
<feature type="region of interest" description="Disordered" evidence="1">
    <location>
        <begin position="251"/>
        <end position="290"/>
    </location>
</feature>
<dbReference type="OrthoDB" id="5627at2759"/>
<dbReference type="EMBL" id="CP051139">
    <property type="protein sequence ID" value="QIW96327.1"/>
    <property type="molecule type" value="Genomic_DNA"/>
</dbReference>
<sequence>MAEVVSEDVGRPFKKRKTVRRRPNIDDGDSSSADTSKDATDAVSTVERVKRPKKYGVPYDNQLATRRSVPEQSSAVVPYERSADAAQSERFVKATGRALVSENAHMSAFIDSKLAEIRSATATPLEGSQTSLPSPQRGFDEDKELVSSIQDDFQPASGKDKGLVMQAIALKKDKNRRHYRKRQPAGPSEADIARDGLVDRILRDGALPLYDKQMPQSIEMDGADDHDKDAAAAAAFKADFLANMEENRYSRKLTNTTTASNGPKLGGSRMARERMKVLEEQAKTTSRSDQ</sequence>
<name>A0A6H0XNX3_9PEZI</name>
<feature type="compositionally biased region" description="Polar residues" evidence="1">
    <location>
        <begin position="62"/>
        <end position="75"/>
    </location>
</feature>
<evidence type="ECO:0000313" key="2">
    <source>
        <dbReference type="EMBL" id="QIW96327.1"/>
    </source>
</evidence>
<feature type="compositionally biased region" description="Polar residues" evidence="1">
    <location>
        <begin position="252"/>
        <end position="261"/>
    </location>
</feature>
<protein>
    <submittedName>
        <fullName evidence="2">Uncharacterized protein</fullName>
    </submittedName>
</protein>